<dbReference type="Gene3D" id="3.40.50.300">
    <property type="entry name" value="P-loop containing nucleotide triphosphate hydrolases"/>
    <property type="match status" value="1"/>
</dbReference>
<evidence type="ECO:0000313" key="4">
    <source>
        <dbReference type="EMBL" id="KJV69401.1"/>
    </source>
</evidence>
<dbReference type="InterPro" id="IPR050678">
    <property type="entry name" value="DNA_Partitioning_ATPase"/>
</dbReference>
<gene>
    <name evidence="4" type="primary">soj</name>
    <name evidence="4" type="ORF">NLO413_0793</name>
</gene>
<dbReference type="Pfam" id="PF13614">
    <property type="entry name" value="AAA_31"/>
    <property type="match status" value="1"/>
</dbReference>
<protein>
    <recommendedName>
        <fullName evidence="2">Chromosome partitioning protein ParA</fullName>
    </recommendedName>
</protein>
<comment type="caution">
    <text evidence="4">The sequence shown here is derived from an EMBL/GenBank/DDBJ whole genome shotgun (WGS) entry which is preliminary data.</text>
</comment>
<dbReference type="EMBL" id="LANX01000001">
    <property type="protein sequence ID" value="KJV69401.1"/>
    <property type="molecule type" value="Genomic_DNA"/>
</dbReference>
<dbReference type="PATRIC" id="fig|1359163.3.peg.763"/>
<evidence type="ECO:0000256" key="1">
    <source>
        <dbReference type="ARBA" id="ARBA00057242"/>
    </source>
</evidence>
<dbReference type="PANTHER" id="PTHR13696">
    <property type="entry name" value="P-LOOP CONTAINING NUCLEOSIDE TRIPHOSPHATE HYDROLASE"/>
    <property type="match status" value="1"/>
</dbReference>
<dbReference type="RefSeq" id="WP_045809401.1">
    <property type="nucleotide sequence ID" value="NZ_LANX01000001.1"/>
</dbReference>
<keyword evidence="5" id="KW-1185">Reference proteome</keyword>
<dbReference type="SUPFAM" id="SSF52540">
    <property type="entry name" value="P-loop containing nucleoside triphosphate hydrolases"/>
    <property type="match status" value="1"/>
</dbReference>
<dbReference type="FunFam" id="3.40.50.300:FF:000285">
    <property type="entry name" value="Sporulation initiation inhibitor Soj"/>
    <property type="match status" value="1"/>
</dbReference>
<reference evidence="4 5" key="1">
    <citation type="submission" date="2015-02" db="EMBL/GenBank/DDBJ databases">
        <title>Genome Sequencing of Rickettsiales.</title>
        <authorList>
            <person name="Daugherty S.C."/>
            <person name="Su Q."/>
            <person name="Abolude K."/>
            <person name="Beier-Sexton M."/>
            <person name="Carlyon J.A."/>
            <person name="Carter R."/>
            <person name="Day N.P."/>
            <person name="Dumler S.J."/>
            <person name="Dyachenko V."/>
            <person name="Godinez A."/>
            <person name="Kurtti T.J."/>
            <person name="Lichay M."/>
            <person name="Mullins K.E."/>
            <person name="Ott S."/>
            <person name="Pappas-Brown V."/>
            <person name="Paris D.H."/>
            <person name="Patel P."/>
            <person name="Richards A.L."/>
            <person name="Sadzewicz L."/>
            <person name="Sears K."/>
            <person name="Seidman D."/>
            <person name="Sengamalay N."/>
            <person name="Stenos J."/>
            <person name="Tallon L.J."/>
            <person name="Vincent G."/>
            <person name="Fraser C.M."/>
            <person name="Munderloh U."/>
            <person name="Dunning-Hotopp J.C."/>
        </authorList>
    </citation>
    <scope>NUCLEOTIDE SEQUENCE [LARGE SCALE GENOMIC DNA]</scope>
    <source>
        <strain evidence="4 5">RAC413</strain>
    </source>
</reference>
<evidence type="ECO:0000259" key="3">
    <source>
        <dbReference type="Pfam" id="PF13614"/>
    </source>
</evidence>
<feature type="domain" description="AAA" evidence="3">
    <location>
        <begin position="3"/>
        <end position="178"/>
    </location>
</feature>
<organism evidence="4 5">
    <name type="scientific">Candidatus Neoehrlichia procyonis str. RAC413</name>
    <dbReference type="NCBI Taxonomy" id="1359163"/>
    <lineage>
        <taxon>Bacteria</taxon>
        <taxon>Pseudomonadati</taxon>
        <taxon>Pseudomonadota</taxon>
        <taxon>Alphaproteobacteria</taxon>
        <taxon>Rickettsiales</taxon>
        <taxon>Anaplasmataceae</taxon>
        <taxon>Candidatus Neoehrlichia</taxon>
    </lineage>
</organism>
<evidence type="ECO:0000256" key="2">
    <source>
        <dbReference type="ARBA" id="ARBA00074747"/>
    </source>
</evidence>
<dbReference type="OrthoDB" id="9815116at2"/>
<dbReference type="InterPro" id="IPR027417">
    <property type="entry name" value="P-loop_NTPase"/>
</dbReference>
<dbReference type="InterPro" id="IPR025669">
    <property type="entry name" value="AAA_dom"/>
</dbReference>
<name>A0A0F3NNQ7_9RICK</name>
<dbReference type="CDD" id="cd02042">
    <property type="entry name" value="ParAB_family"/>
    <property type="match status" value="1"/>
</dbReference>
<accession>A0A0F3NNQ7</accession>
<sequence length="264" mass="29518">MCKVFAIVNQKGGVGKTTTSVNLSTAIAVINNPTLLIDLDPQGNSSTGLGISHIKRVITLYDILVNNVPISSSILNTDVPNLSLIPSNVDLSAAEIELTQLEKREFILKYSLSSIKKNYKYIFIDCPPSLGLLTINALIAADSVIVPLQCEFFALEGLSHLIKTIELIKKHLNPHLKIEGILLTMYDKRNKLSEQVENDIRKYLKDVVYKTVIPRNIRLSEAPSHGKPSIIYDFKCAGSQAYIYLAKEILEKYTPYKNPIKRYK</sequence>
<comment type="function">
    <text evidence="1">Involved in chromosome partition. Localize to both poles of the predivisional cell following completion of DNA replication.</text>
</comment>
<dbReference type="PANTHER" id="PTHR13696:SF52">
    <property type="entry name" value="PARA FAMILY PROTEIN CT_582"/>
    <property type="match status" value="1"/>
</dbReference>
<dbReference type="AlphaFoldDB" id="A0A0F3NNQ7"/>
<dbReference type="STRING" id="1359163.NLO413_0793"/>
<proteinExistence type="predicted"/>
<dbReference type="Proteomes" id="UP000033562">
    <property type="component" value="Unassembled WGS sequence"/>
</dbReference>
<evidence type="ECO:0000313" key="5">
    <source>
        <dbReference type="Proteomes" id="UP000033562"/>
    </source>
</evidence>